<gene>
    <name evidence="3" type="ORF">K227x_48360</name>
</gene>
<feature type="transmembrane region" description="Helical" evidence="2">
    <location>
        <begin position="77"/>
        <end position="100"/>
    </location>
</feature>
<feature type="transmembrane region" description="Helical" evidence="2">
    <location>
        <begin position="121"/>
        <end position="138"/>
    </location>
</feature>
<feature type="transmembrane region" description="Helical" evidence="2">
    <location>
        <begin position="223"/>
        <end position="246"/>
    </location>
</feature>
<feature type="transmembrane region" description="Helical" evidence="2">
    <location>
        <begin position="46"/>
        <end position="65"/>
    </location>
</feature>
<dbReference type="KEGG" id="rlc:K227x_48360"/>
<keyword evidence="4" id="KW-1185">Reference proteome</keyword>
<accession>A0A517NH15</accession>
<keyword evidence="2" id="KW-0472">Membrane</keyword>
<reference evidence="3 4" key="1">
    <citation type="submission" date="2019-02" db="EMBL/GenBank/DDBJ databases">
        <title>Deep-cultivation of Planctomycetes and their phenomic and genomic characterization uncovers novel biology.</title>
        <authorList>
            <person name="Wiegand S."/>
            <person name="Jogler M."/>
            <person name="Boedeker C."/>
            <person name="Pinto D."/>
            <person name="Vollmers J."/>
            <person name="Rivas-Marin E."/>
            <person name="Kohn T."/>
            <person name="Peeters S.H."/>
            <person name="Heuer A."/>
            <person name="Rast P."/>
            <person name="Oberbeckmann S."/>
            <person name="Bunk B."/>
            <person name="Jeske O."/>
            <person name="Meyerdierks A."/>
            <person name="Storesund J.E."/>
            <person name="Kallscheuer N."/>
            <person name="Luecker S."/>
            <person name="Lage O.M."/>
            <person name="Pohl T."/>
            <person name="Merkel B.J."/>
            <person name="Hornburger P."/>
            <person name="Mueller R.-W."/>
            <person name="Bruemmer F."/>
            <person name="Labrenz M."/>
            <person name="Spormann A.M."/>
            <person name="Op den Camp H."/>
            <person name="Overmann J."/>
            <person name="Amann R."/>
            <person name="Jetten M.S.M."/>
            <person name="Mascher T."/>
            <person name="Medema M.H."/>
            <person name="Devos D.P."/>
            <person name="Kaster A.-K."/>
            <person name="Ovreas L."/>
            <person name="Rohde M."/>
            <person name="Galperin M.Y."/>
            <person name="Jogler C."/>
        </authorList>
    </citation>
    <scope>NUCLEOTIDE SEQUENCE [LARGE SCALE GENOMIC DNA]</scope>
    <source>
        <strain evidence="3 4">K22_7</strain>
    </source>
</reference>
<keyword evidence="2" id="KW-0812">Transmembrane</keyword>
<keyword evidence="2" id="KW-1133">Transmembrane helix</keyword>
<dbReference type="OrthoDB" id="1122780at2"/>
<evidence type="ECO:0008006" key="5">
    <source>
        <dbReference type="Google" id="ProtNLM"/>
    </source>
</evidence>
<dbReference type="Proteomes" id="UP000318538">
    <property type="component" value="Chromosome"/>
</dbReference>
<name>A0A517NH15_9BACT</name>
<proteinExistence type="predicted"/>
<evidence type="ECO:0000256" key="2">
    <source>
        <dbReference type="SAM" id="Phobius"/>
    </source>
</evidence>
<protein>
    <recommendedName>
        <fullName evidence="5">Membrane domain of glycerophosphoryl diester phosphodiesterase</fullName>
    </recommendedName>
</protein>
<dbReference type="RefSeq" id="WP_145173041.1">
    <property type="nucleotide sequence ID" value="NZ_CP036525.1"/>
</dbReference>
<evidence type="ECO:0000313" key="4">
    <source>
        <dbReference type="Proteomes" id="UP000318538"/>
    </source>
</evidence>
<feature type="region of interest" description="Disordered" evidence="1">
    <location>
        <begin position="1"/>
        <end position="20"/>
    </location>
</feature>
<feature type="transmembrane region" description="Helical" evidence="2">
    <location>
        <begin position="183"/>
        <end position="203"/>
    </location>
</feature>
<dbReference type="AlphaFoldDB" id="A0A517NH15"/>
<dbReference type="EMBL" id="CP036525">
    <property type="protein sequence ID" value="QDT06426.1"/>
    <property type="molecule type" value="Genomic_DNA"/>
</dbReference>
<sequence length="264" mass="29272">MASNTDESSPNPYAAPVPVDAVPEQDWGTGTVIGNAWKIYAEHFRLFGLVALLVWLPIEVVMVLWDDLLLESSGVSGWLLNIIFAFATQWLPEAIALCIARSVIAKEKPTFRNSFRQGVGVWLWLAWTNLIATIVVSLGFILLIVPGIFLSIRFSLCNAVVVDERLKGTVAMRRSFDMTGSHFWPLLGLTALMIAVVAGLSSIDLLISGPIQVHSNWTTSLGWQVTMAVIQDTLMIFPSLCFYFYYHRIKMDEVTLEPLVPAAS</sequence>
<feature type="compositionally biased region" description="Low complexity" evidence="1">
    <location>
        <begin position="10"/>
        <end position="20"/>
    </location>
</feature>
<evidence type="ECO:0000313" key="3">
    <source>
        <dbReference type="EMBL" id="QDT06426.1"/>
    </source>
</evidence>
<feature type="transmembrane region" description="Helical" evidence="2">
    <location>
        <begin position="144"/>
        <end position="162"/>
    </location>
</feature>
<organism evidence="3 4">
    <name type="scientific">Rubripirellula lacrimiformis</name>
    <dbReference type="NCBI Taxonomy" id="1930273"/>
    <lineage>
        <taxon>Bacteria</taxon>
        <taxon>Pseudomonadati</taxon>
        <taxon>Planctomycetota</taxon>
        <taxon>Planctomycetia</taxon>
        <taxon>Pirellulales</taxon>
        <taxon>Pirellulaceae</taxon>
        <taxon>Rubripirellula</taxon>
    </lineage>
</organism>
<evidence type="ECO:0000256" key="1">
    <source>
        <dbReference type="SAM" id="MobiDB-lite"/>
    </source>
</evidence>